<reference evidence="11" key="1">
    <citation type="journal article" date="2019" name="Int. J. Syst. Evol. Microbiol.">
        <title>The Global Catalogue of Microorganisms (GCM) 10K type strain sequencing project: providing services to taxonomists for standard genome sequencing and annotation.</title>
        <authorList>
            <consortium name="The Broad Institute Genomics Platform"/>
            <consortium name="The Broad Institute Genome Sequencing Center for Infectious Disease"/>
            <person name="Wu L."/>
            <person name="Ma J."/>
        </authorList>
    </citation>
    <scope>NUCLEOTIDE SEQUENCE [LARGE SCALE GENOMIC DNA]</scope>
    <source>
        <strain evidence="11">CCUG 56754</strain>
    </source>
</reference>
<comment type="subcellular location">
    <subcellularLocation>
        <location evidence="8">Cytoplasm</location>
    </subcellularLocation>
</comment>
<keyword evidence="1 8" id="KW-0963">Cytoplasm</keyword>
<protein>
    <recommendedName>
        <fullName evidence="8">Probable molybdenum cofactor guanylyltransferase</fullName>
        <shortName evidence="8">MoCo guanylyltransferase</shortName>
        <ecNumber evidence="8">2.7.7.77</ecNumber>
    </recommendedName>
    <alternativeName>
        <fullName evidence="8">GTP:molybdopterin guanylyltransferase</fullName>
    </alternativeName>
    <alternativeName>
        <fullName evidence="8">Mo-MPT guanylyltransferase</fullName>
    </alternativeName>
    <alternativeName>
        <fullName evidence="8">Molybdopterin guanylyltransferase</fullName>
    </alternativeName>
    <alternativeName>
        <fullName evidence="8">Molybdopterin-guanine dinucleotide synthase</fullName>
        <shortName evidence="8">MGD synthase</shortName>
    </alternativeName>
</protein>
<comment type="similarity">
    <text evidence="8">Belongs to the MobA family.</text>
</comment>
<dbReference type="SUPFAM" id="SSF53448">
    <property type="entry name" value="Nucleotide-diphospho-sugar transferases"/>
    <property type="match status" value="1"/>
</dbReference>
<keyword evidence="6 8" id="KW-0342">GTP-binding</keyword>
<dbReference type="GO" id="GO:0016779">
    <property type="term" value="F:nucleotidyltransferase activity"/>
    <property type="evidence" value="ECO:0007669"/>
    <property type="project" value="UniProtKB-KW"/>
</dbReference>
<comment type="catalytic activity">
    <reaction evidence="8">
        <text>Mo-molybdopterin + GTP + H(+) = Mo-molybdopterin guanine dinucleotide + diphosphate</text>
        <dbReference type="Rhea" id="RHEA:34243"/>
        <dbReference type="ChEBI" id="CHEBI:15378"/>
        <dbReference type="ChEBI" id="CHEBI:33019"/>
        <dbReference type="ChEBI" id="CHEBI:37565"/>
        <dbReference type="ChEBI" id="CHEBI:71302"/>
        <dbReference type="ChEBI" id="CHEBI:71310"/>
        <dbReference type="EC" id="2.7.7.77"/>
    </reaction>
</comment>
<keyword evidence="10" id="KW-0548">Nucleotidyltransferase</keyword>
<keyword evidence="3 8" id="KW-0479">Metal-binding</keyword>
<feature type="binding site" evidence="8">
    <location>
        <position position="94"/>
    </location>
    <ligand>
        <name>GTP</name>
        <dbReference type="ChEBI" id="CHEBI:37565"/>
    </ligand>
</feature>
<accession>A0ABW3LSP9</accession>
<keyword evidence="2 8" id="KW-0808">Transferase</keyword>
<evidence type="ECO:0000256" key="6">
    <source>
        <dbReference type="ARBA" id="ARBA00023134"/>
    </source>
</evidence>
<keyword evidence="7 8" id="KW-0501">Molybdenum cofactor biosynthesis</keyword>
<dbReference type="Gene3D" id="3.90.550.10">
    <property type="entry name" value="Spore Coat Polysaccharide Biosynthesis Protein SpsA, Chain A"/>
    <property type="match status" value="1"/>
</dbReference>
<evidence type="ECO:0000256" key="1">
    <source>
        <dbReference type="ARBA" id="ARBA00022490"/>
    </source>
</evidence>
<evidence type="ECO:0000313" key="11">
    <source>
        <dbReference type="Proteomes" id="UP001597040"/>
    </source>
</evidence>
<evidence type="ECO:0000256" key="8">
    <source>
        <dbReference type="HAMAP-Rule" id="MF_00316"/>
    </source>
</evidence>
<dbReference type="PANTHER" id="PTHR19136:SF81">
    <property type="entry name" value="MOLYBDENUM COFACTOR GUANYLYLTRANSFERASE"/>
    <property type="match status" value="1"/>
</dbReference>
<feature type="binding site" evidence="8">
    <location>
        <position position="20"/>
    </location>
    <ligand>
        <name>GTP</name>
        <dbReference type="ChEBI" id="CHEBI:37565"/>
    </ligand>
</feature>
<proteinExistence type="inferred from homology"/>
<comment type="domain">
    <text evidence="8">The N-terminal domain determines nucleotide recognition and specific binding, while the C-terminal domain determines the specific binding to the target protein.</text>
</comment>
<evidence type="ECO:0000256" key="7">
    <source>
        <dbReference type="ARBA" id="ARBA00023150"/>
    </source>
</evidence>
<dbReference type="EC" id="2.7.7.77" evidence="8"/>
<dbReference type="Proteomes" id="UP001597040">
    <property type="component" value="Unassembled WGS sequence"/>
</dbReference>
<comment type="cofactor">
    <cofactor evidence="8">
        <name>Mg(2+)</name>
        <dbReference type="ChEBI" id="CHEBI:18420"/>
    </cofactor>
</comment>
<comment type="caution">
    <text evidence="10">The sequence shown here is derived from an EMBL/GenBank/DDBJ whole genome shotgun (WGS) entry which is preliminary data.</text>
</comment>
<dbReference type="InterPro" id="IPR013482">
    <property type="entry name" value="Molybde_CF_guanTrfase"/>
</dbReference>
<evidence type="ECO:0000259" key="9">
    <source>
        <dbReference type="Pfam" id="PF12804"/>
    </source>
</evidence>
<dbReference type="PANTHER" id="PTHR19136">
    <property type="entry name" value="MOLYBDENUM COFACTOR GUANYLYLTRANSFERASE"/>
    <property type="match status" value="1"/>
</dbReference>
<organism evidence="10 11">
    <name type="scientific">Virgibacillus byunsanensis</name>
    <dbReference type="NCBI Taxonomy" id="570945"/>
    <lineage>
        <taxon>Bacteria</taxon>
        <taxon>Bacillati</taxon>
        <taxon>Bacillota</taxon>
        <taxon>Bacilli</taxon>
        <taxon>Bacillales</taxon>
        <taxon>Bacillaceae</taxon>
        <taxon>Virgibacillus</taxon>
    </lineage>
</organism>
<sequence length="195" mass="22041">MHVCGVVLSGGKSSRMGKNKSLLTLQGKPVIERISSELQTCSSEVVVITNEPSLYSFLSLSLIKDRYLNKGPLAGIESALYHVEADVYVFAACDMPFASEKVYGCLLNYMKGYDAVVPIYNNRIHPLSGIYRRSALPFVQESLDKDELKVKQFLDKIRVKYVNDYSTIPKEIVTKHFFNMNFPEQYEEAKGLSHE</sequence>
<dbReference type="InterPro" id="IPR025877">
    <property type="entry name" value="MobA-like_NTP_Trfase"/>
</dbReference>
<feature type="binding site" evidence="8">
    <location>
        <begin position="8"/>
        <end position="10"/>
    </location>
    <ligand>
        <name>GTP</name>
        <dbReference type="ChEBI" id="CHEBI:37565"/>
    </ligand>
</feature>
<evidence type="ECO:0000256" key="4">
    <source>
        <dbReference type="ARBA" id="ARBA00022741"/>
    </source>
</evidence>
<dbReference type="EMBL" id="JBHTKJ010000055">
    <property type="protein sequence ID" value="MFD1040044.1"/>
    <property type="molecule type" value="Genomic_DNA"/>
</dbReference>
<feature type="binding site" evidence="8">
    <location>
        <position position="65"/>
    </location>
    <ligand>
        <name>GTP</name>
        <dbReference type="ChEBI" id="CHEBI:37565"/>
    </ligand>
</feature>
<comment type="caution">
    <text evidence="8">Lacks conserved residue(s) required for the propagation of feature annotation.</text>
</comment>
<keyword evidence="5 8" id="KW-0460">Magnesium</keyword>
<keyword evidence="11" id="KW-1185">Reference proteome</keyword>
<evidence type="ECO:0000256" key="3">
    <source>
        <dbReference type="ARBA" id="ARBA00022723"/>
    </source>
</evidence>
<dbReference type="CDD" id="cd02503">
    <property type="entry name" value="MobA"/>
    <property type="match status" value="1"/>
</dbReference>
<dbReference type="Pfam" id="PF12804">
    <property type="entry name" value="NTP_transf_3"/>
    <property type="match status" value="1"/>
</dbReference>
<feature type="domain" description="MobA-like NTP transferase" evidence="9">
    <location>
        <begin position="5"/>
        <end position="147"/>
    </location>
</feature>
<keyword evidence="4 8" id="KW-0547">Nucleotide-binding</keyword>
<dbReference type="InterPro" id="IPR029044">
    <property type="entry name" value="Nucleotide-diphossugar_trans"/>
</dbReference>
<dbReference type="RefSeq" id="WP_390363753.1">
    <property type="nucleotide sequence ID" value="NZ_JBHTKJ010000055.1"/>
</dbReference>
<evidence type="ECO:0000313" key="10">
    <source>
        <dbReference type="EMBL" id="MFD1040044.1"/>
    </source>
</evidence>
<evidence type="ECO:0000256" key="2">
    <source>
        <dbReference type="ARBA" id="ARBA00022679"/>
    </source>
</evidence>
<feature type="binding site" evidence="8">
    <location>
        <position position="94"/>
    </location>
    <ligand>
        <name>Mg(2+)</name>
        <dbReference type="ChEBI" id="CHEBI:18420"/>
    </ligand>
</feature>
<comment type="function">
    <text evidence="8">Transfers a GMP moiety from GTP to Mo-molybdopterin (Mo-MPT) cofactor (Moco or molybdenum cofactor) to form Mo-molybdopterin guanine dinucleotide (Mo-MGD) cofactor.</text>
</comment>
<gene>
    <name evidence="8" type="primary">mobA</name>
    <name evidence="10" type="ORF">ACFQ3N_16855</name>
</gene>
<dbReference type="HAMAP" id="MF_00316">
    <property type="entry name" value="MobA"/>
    <property type="match status" value="1"/>
</dbReference>
<name>A0ABW3LSP9_9BACI</name>
<evidence type="ECO:0000256" key="5">
    <source>
        <dbReference type="ARBA" id="ARBA00022842"/>
    </source>
</evidence>